<evidence type="ECO:0000313" key="1">
    <source>
        <dbReference type="EMBL" id="KZS94075.1"/>
    </source>
</evidence>
<reference evidence="1 2" key="1">
    <citation type="journal article" date="2016" name="Mol. Biol. Evol.">
        <title>Comparative Genomics of Early-Diverging Mushroom-Forming Fungi Provides Insights into the Origins of Lignocellulose Decay Capabilities.</title>
        <authorList>
            <person name="Nagy L.G."/>
            <person name="Riley R."/>
            <person name="Tritt A."/>
            <person name="Adam C."/>
            <person name="Daum C."/>
            <person name="Floudas D."/>
            <person name="Sun H."/>
            <person name="Yadav J.S."/>
            <person name="Pangilinan J."/>
            <person name="Larsson K.H."/>
            <person name="Matsuura K."/>
            <person name="Barry K."/>
            <person name="Labutti K."/>
            <person name="Kuo R."/>
            <person name="Ohm R.A."/>
            <person name="Bhattacharya S.S."/>
            <person name="Shirouzu T."/>
            <person name="Yoshinaga Y."/>
            <person name="Martin F.M."/>
            <person name="Grigoriev I.V."/>
            <person name="Hibbett D.S."/>
        </authorList>
    </citation>
    <scope>NUCLEOTIDE SEQUENCE [LARGE SCALE GENOMIC DNA]</scope>
    <source>
        <strain evidence="1 2">HHB9708</strain>
    </source>
</reference>
<name>A0A164VE51_9AGAM</name>
<dbReference type="Proteomes" id="UP000076722">
    <property type="component" value="Unassembled WGS sequence"/>
</dbReference>
<gene>
    <name evidence="1" type="ORF">SISNIDRAFT_453789</name>
</gene>
<protein>
    <submittedName>
        <fullName evidence="1">Uncharacterized protein</fullName>
    </submittedName>
</protein>
<accession>A0A164VE51</accession>
<sequence length="51" mass="5471">MVTTGASRDGSEEARVPKSDVLPMLALSTPSIQPIVTALRSQLETDWKAIC</sequence>
<organism evidence="1 2">
    <name type="scientific">Sistotremastrum niveocremeum HHB9708</name>
    <dbReference type="NCBI Taxonomy" id="1314777"/>
    <lineage>
        <taxon>Eukaryota</taxon>
        <taxon>Fungi</taxon>
        <taxon>Dikarya</taxon>
        <taxon>Basidiomycota</taxon>
        <taxon>Agaricomycotina</taxon>
        <taxon>Agaricomycetes</taxon>
        <taxon>Sistotremastrales</taxon>
        <taxon>Sistotremastraceae</taxon>
        <taxon>Sertulicium</taxon>
        <taxon>Sertulicium niveocremeum</taxon>
    </lineage>
</organism>
<dbReference type="EMBL" id="KV419405">
    <property type="protein sequence ID" value="KZS94075.1"/>
    <property type="molecule type" value="Genomic_DNA"/>
</dbReference>
<dbReference type="AlphaFoldDB" id="A0A164VE51"/>
<evidence type="ECO:0000313" key="2">
    <source>
        <dbReference type="Proteomes" id="UP000076722"/>
    </source>
</evidence>
<keyword evidence="2" id="KW-1185">Reference proteome</keyword>
<proteinExistence type="predicted"/>